<keyword evidence="1" id="KW-1133">Transmembrane helix</keyword>
<accession>A0ABT3NG27</accession>
<dbReference type="RefSeq" id="WP_264753353.1">
    <property type="nucleotide sequence ID" value="NZ_JAPEQW010000004.1"/>
</dbReference>
<gene>
    <name evidence="2" type="ORF">OKC24_04890</name>
</gene>
<reference evidence="2 3" key="1">
    <citation type="submission" date="2022-11" db="EMBL/GenBank/DDBJ databases">
        <title>Acinetobacter entericus sp. nov., isolated from the gut of the plastic-eating larvae of the Coleoptera insect Zophobas atratus.</title>
        <authorList>
            <person name="Dong X."/>
            <person name="Yang Y."/>
        </authorList>
    </citation>
    <scope>NUCLEOTIDE SEQUENCE [LARGE SCALE GENOMIC DNA]</scope>
    <source>
        <strain evidence="2 3">BIT-DXN8</strain>
    </source>
</reference>
<keyword evidence="1" id="KW-0812">Transmembrane</keyword>
<evidence type="ECO:0000313" key="2">
    <source>
        <dbReference type="EMBL" id="MCW8038512.1"/>
    </source>
</evidence>
<dbReference type="Proteomes" id="UP001209682">
    <property type="component" value="Unassembled WGS sequence"/>
</dbReference>
<keyword evidence="3" id="KW-1185">Reference proteome</keyword>
<evidence type="ECO:0000313" key="3">
    <source>
        <dbReference type="Proteomes" id="UP001209682"/>
    </source>
</evidence>
<dbReference type="EMBL" id="JAPEQW010000004">
    <property type="protein sequence ID" value="MCW8038512.1"/>
    <property type="molecule type" value="Genomic_DNA"/>
</dbReference>
<comment type="caution">
    <text evidence="2">The sequence shown here is derived from an EMBL/GenBank/DDBJ whole genome shotgun (WGS) entry which is preliminary data.</text>
</comment>
<evidence type="ECO:0000256" key="1">
    <source>
        <dbReference type="SAM" id="Phobius"/>
    </source>
</evidence>
<sequence length="43" mass="4697">MRVIAGIICIIAVICFLGLPFIGMMILFGLFFLLAQYAFGGNK</sequence>
<feature type="transmembrane region" description="Helical" evidence="1">
    <location>
        <begin position="7"/>
        <end position="39"/>
    </location>
</feature>
<protein>
    <submittedName>
        <fullName evidence="2">Uncharacterized protein</fullName>
    </submittedName>
</protein>
<organism evidence="2 3">
    <name type="scientific">Acinetobacter entericus</name>
    <dbReference type="NCBI Taxonomy" id="2989714"/>
    <lineage>
        <taxon>Bacteria</taxon>
        <taxon>Pseudomonadati</taxon>
        <taxon>Pseudomonadota</taxon>
        <taxon>Gammaproteobacteria</taxon>
        <taxon>Moraxellales</taxon>
        <taxon>Moraxellaceae</taxon>
        <taxon>Acinetobacter</taxon>
    </lineage>
</organism>
<name>A0ABT3NG27_9GAMM</name>
<keyword evidence="1" id="KW-0472">Membrane</keyword>
<proteinExistence type="predicted"/>